<name>A0AAV5NTQ3_9VIBR</name>
<feature type="binding site" evidence="13">
    <location>
        <position position="387"/>
    </location>
    <ligand>
        <name>meso-2,6-diaminopimelate</name>
        <dbReference type="ChEBI" id="CHEBI:57791"/>
    </ligand>
</feature>
<feature type="binding site" evidence="13">
    <location>
        <begin position="158"/>
        <end position="159"/>
    </location>
    <ligand>
        <name>UDP-N-acetyl-alpha-D-muramoyl-L-alanyl-D-glutamate</name>
        <dbReference type="ChEBI" id="CHEBI:83900"/>
    </ligand>
</feature>
<dbReference type="SUPFAM" id="SSF63418">
    <property type="entry name" value="MurE/MurF N-terminal domain"/>
    <property type="match status" value="1"/>
</dbReference>
<keyword evidence="4 13" id="KW-0573">Peptidoglycan synthesis</keyword>
<dbReference type="NCBIfam" id="NF001124">
    <property type="entry name" value="PRK00139.1-2"/>
    <property type="match status" value="1"/>
</dbReference>
<evidence type="ECO:0000256" key="13">
    <source>
        <dbReference type="HAMAP-Rule" id="MF_00208"/>
    </source>
</evidence>
<dbReference type="NCBIfam" id="NF001123">
    <property type="entry name" value="PRK00139.1-1"/>
    <property type="match status" value="1"/>
</dbReference>
<keyword evidence="6 13" id="KW-0961">Cell wall biogenesis/degradation</keyword>
<dbReference type="InterPro" id="IPR036565">
    <property type="entry name" value="Mur-like_cat_sf"/>
</dbReference>
<dbReference type="InterPro" id="IPR036615">
    <property type="entry name" value="Mur_ligase_C_dom_sf"/>
</dbReference>
<dbReference type="NCBIfam" id="NF001126">
    <property type="entry name" value="PRK00139.1-4"/>
    <property type="match status" value="1"/>
</dbReference>
<keyword evidence="3 13" id="KW-0133">Cell shape</keyword>
<dbReference type="EMBL" id="BSNX01000039">
    <property type="protein sequence ID" value="GLQ73878.1"/>
    <property type="molecule type" value="Genomic_DNA"/>
</dbReference>
<keyword evidence="13" id="KW-0547">Nucleotide-binding</keyword>
<evidence type="ECO:0000256" key="5">
    <source>
        <dbReference type="ARBA" id="ARBA00023306"/>
    </source>
</evidence>
<dbReference type="FunFam" id="3.90.190.20:FF:000006">
    <property type="entry name" value="UDP-N-acetylmuramoyl-L-alanyl-D-glutamate--2,6-diaminopimelate ligase"/>
    <property type="match status" value="1"/>
</dbReference>
<dbReference type="Pfam" id="PF08245">
    <property type="entry name" value="Mur_ligase_M"/>
    <property type="match status" value="1"/>
</dbReference>
<reference evidence="19" key="1">
    <citation type="journal article" date="2019" name="Int. J. Syst. Evol. Microbiol.">
        <title>The Global Catalogue of Microorganisms (GCM) 10K type strain sequencing project: providing services to taxonomists for standard genome sequencing and annotation.</title>
        <authorList>
            <consortium name="The Broad Institute Genomics Platform"/>
            <consortium name="The Broad Institute Genome Sequencing Center for Infectious Disease"/>
            <person name="Wu L."/>
            <person name="Ma J."/>
        </authorList>
    </citation>
    <scope>NUCLEOTIDE SEQUENCE [LARGE SCALE GENOMIC DNA]</scope>
    <source>
        <strain evidence="19">NBRC 15640</strain>
    </source>
</reference>
<dbReference type="GO" id="GO:0005737">
    <property type="term" value="C:cytoplasm"/>
    <property type="evidence" value="ECO:0007669"/>
    <property type="project" value="UniProtKB-SubCell"/>
</dbReference>
<feature type="binding site" evidence="13">
    <location>
        <position position="31"/>
    </location>
    <ligand>
        <name>UDP-N-acetyl-alpha-D-muramoyl-L-alanyl-D-glutamate</name>
        <dbReference type="ChEBI" id="CHEBI:83900"/>
    </ligand>
</feature>
<comment type="function">
    <text evidence="13">Catalyzes the addition of meso-diaminopimelic acid to the nucleotide precursor UDP-N-acetylmuramoyl-L-alanyl-D-glutamate (UMAG) in the biosynthesis of bacterial cell-wall peptidoglycan.</text>
</comment>
<evidence type="ECO:0000259" key="16">
    <source>
        <dbReference type="Pfam" id="PF02875"/>
    </source>
</evidence>
<dbReference type="RefSeq" id="WP_126607504.1">
    <property type="nucleotide sequence ID" value="NZ_AP025144.1"/>
</dbReference>
<comment type="catalytic activity">
    <reaction evidence="7 13">
        <text>UDP-N-acetyl-alpha-D-muramoyl-L-alanyl-D-glutamate + meso-2,6-diaminopimelate + ATP = UDP-N-acetyl-alpha-D-muramoyl-L-alanyl-gamma-D-glutamyl-meso-2,6-diaminopimelate + ADP + phosphate + H(+)</text>
        <dbReference type="Rhea" id="RHEA:23676"/>
        <dbReference type="ChEBI" id="CHEBI:15378"/>
        <dbReference type="ChEBI" id="CHEBI:30616"/>
        <dbReference type="ChEBI" id="CHEBI:43474"/>
        <dbReference type="ChEBI" id="CHEBI:57791"/>
        <dbReference type="ChEBI" id="CHEBI:83900"/>
        <dbReference type="ChEBI" id="CHEBI:83905"/>
        <dbReference type="ChEBI" id="CHEBI:456216"/>
        <dbReference type="EC" id="6.3.2.13"/>
    </reaction>
</comment>
<feature type="domain" description="Mur ligase central" evidence="17">
    <location>
        <begin position="114"/>
        <end position="314"/>
    </location>
</feature>
<evidence type="ECO:0000259" key="17">
    <source>
        <dbReference type="Pfam" id="PF08245"/>
    </source>
</evidence>
<feature type="binding site" evidence="13">
    <location>
        <position position="29"/>
    </location>
    <ligand>
        <name>UDP-N-acetyl-alpha-D-muramoyl-L-alanyl-D-glutamate</name>
        <dbReference type="ChEBI" id="CHEBI:83900"/>
    </ligand>
</feature>
<dbReference type="Gene3D" id="3.90.190.20">
    <property type="entry name" value="Mur ligase, C-terminal domain"/>
    <property type="match status" value="1"/>
</dbReference>
<organism evidence="18 19">
    <name type="scientific">Vibrio penaeicida</name>
    <dbReference type="NCBI Taxonomy" id="104609"/>
    <lineage>
        <taxon>Bacteria</taxon>
        <taxon>Pseudomonadati</taxon>
        <taxon>Pseudomonadota</taxon>
        <taxon>Gammaproteobacteria</taxon>
        <taxon>Vibrionales</taxon>
        <taxon>Vibrionaceae</taxon>
        <taxon>Vibrio</taxon>
    </lineage>
</organism>
<dbReference type="InterPro" id="IPR004101">
    <property type="entry name" value="Mur_ligase_C"/>
</dbReference>
<dbReference type="InterPro" id="IPR013221">
    <property type="entry name" value="Mur_ligase_cen"/>
</dbReference>
<keyword evidence="13" id="KW-0067">ATP-binding</keyword>
<dbReference type="NCBIfam" id="TIGR01085">
    <property type="entry name" value="murE"/>
    <property type="match status" value="1"/>
</dbReference>
<protein>
    <recommendedName>
        <fullName evidence="9 13">UDP-N-acetylmuramoyl-L-alanyl-D-glutamate--2,6-diaminopimelate ligase</fullName>
        <ecNumber evidence="8 13">6.3.2.13</ecNumber>
    </recommendedName>
    <alternativeName>
        <fullName evidence="10 13">Meso-A2pm-adding enzyme</fullName>
    </alternativeName>
    <alternativeName>
        <fullName evidence="11 13">Meso-diaminopimelate-adding enzyme</fullName>
    </alternativeName>
    <alternativeName>
        <fullName evidence="12 13">UDP-MurNAc-L-Ala-D-Glu:meso-diaminopimelate ligase</fullName>
    </alternativeName>
    <alternativeName>
        <fullName evidence="13">UDP-MurNAc-tripeptide synthetase</fullName>
    </alternativeName>
    <alternativeName>
        <fullName evidence="13">UDP-N-acetylmuramyl-tripeptide synthetase</fullName>
    </alternativeName>
</protein>
<dbReference type="HAMAP" id="MF_00208">
    <property type="entry name" value="MurE"/>
    <property type="match status" value="1"/>
</dbReference>
<comment type="subcellular location">
    <subcellularLocation>
        <location evidence="13 14">Cytoplasm</location>
    </subcellularLocation>
</comment>
<evidence type="ECO:0000256" key="11">
    <source>
        <dbReference type="ARBA" id="ARBA00076158"/>
    </source>
</evidence>
<evidence type="ECO:0000259" key="15">
    <source>
        <dbReference type="Pfam" id="PF01225"/>
    </source>
</evidence>
<dbReference type="InterPro" id="IPR005761">
    <property type="entry name" value="UDP-N-AcMur-Glu-dNH2Pim_ligase"/>
</dbReference>
<evidence type="ECO:0000256" key="3">
    <source>
        <dbReference type="ARBA" id="ARBA00022960"/>
    </source>
</evidence>
<evidence type="ECO:0000313" key="19">
    <source>
        <dbReference type="Proteomes" id="UP001156690"/>
    </source>
</evidence>
<dbReference type="Gene3D" id="3.40.1190.10">
    <property type="entry name" value="Mur-like, catalytic domain"/>
    <property type="match status" value="1"/>
</dbReference>
<dbReference type="Proteomes" id="UP001156690">
    <property type="component" value="Unassembled WGS sequence"/>
</dbReference>
<evidence type="ECO:0000256" key="12">
    <source>
        <dbReference type="ARBA" id="ARBA00081560"/>
    </source>
</evidence>
<dbReference type="GO" id="GO:0009252">
    <property type="term" value="P:peptidoglycan biosynthetic process"/>
    <property type="evidence" value="ECO:0007669"/>
    <property type="project" value="UniProtKB-UniRule"/>
</dbReference>
<feature type="binding site" evidence="13">
    <location>
        <position position="193"/>
    </location>
    <ligand>
        <name>UDP-N-acetyl-alpha-D-muramoyl-L-alanyl-D-glutamate</name>
        <dbReference type="ChEBI" id="CHEBI:83900"/>
    </ligand>
</feature>
<proteinExistence type="inferred from homology"/>
<evidence type="ECO:0000256" key="6">
    <source>
        <dbReference type="ARBA" id="ARBA00023316"/>
    </source>
</evidence>
<evidence type="ECO:0000256" key="9">
    <source>
        <dbReference type="ARBA" id="ARBA00072883"/>
    </source>
</evidence>
<feature type="domain" description="Mur ligase N-terminal catalytic" evidence="15">
    <location>
        <begin position="24"/>
        <end position="73"/>
    </location>
</feature>
<comment type="PTM">
    <text evidence="13">Carboxylation is probably crucial for Mg(2+) binding and, consequently, for the gamma-phosphate positioning of ATP.</text>
</comment>
<dbReference type="GO" id="GO:0000287">
    <property type="term" value="F:magnesium ion binding"/>
    <property type="evidence" value="ECO:0007669"/>
    <property type="project" value="UniProtKB-UniRule"/>
</dbReference>
<evidence type="ECO:0000313" key="18">
    <source>
        <dbReference type="EMBL" id="GLQ73878.1"/>
    </source>
</evidence>
<keyword evidence="13 18" id="KW-0436">Ligase</keyword>
<comment type="pathway">
    <text evidence="13 14">Cell wall biogenesis; peptidoglycan biosynthesis.</text>
</comment>
<comment type="cofactor">
    <cofactor evidence="13">
        <name>Mg(2+)</name>
        <dbReference type="ChEBI" id="CHEBI:18420"/>
    </cofactor>
</comment>
<feature type="short sequence motif" description="Meso-diaminopimelate recognition motif" evidence="13">
    <location>
        <begin position="411"/>
        <end position="414"/>
    </location>
</feature>
<dbReference type="GO" id="GO:0071555">
    <property type="term" value="P:cell wall organization"/>
    <property type="evidence" value="ECO:0007669"/>
    <property type="project" value="UniProtKB-KW"/>
</dbReference>
<accession>A0AAV5NTQ3</accession>
<dbReference type="Pfam" id="PF02875">
    <property type="entry name" value="Mur_ligase_C"/>
    <property type="match status" value="1"/>
</dbReference>
<comment type="similarity">
    <text evidence="1 13">Belongs to the MurCDEF family. MurE subfamily.</text>
</comment>
<dbReference type="SUPFAM" id="SSF53244">
    <property type="entry name" value="MurD-like peptide ligases, peptide-binding domain"/>
    <property type="match status" value="1"/>
</dbReference>
<evidence type="ECO:0000256" key="4">
    <source>
        <dbReference type="ARBA" id="ARBA00022984"/>
    </source>
</evidence>
<keyword evidence="13" id="KW-0460">Magnesium</keyword>
<keyword evidence="2 13" id="KW-0132">Cell division</keyword>
<evidence type="ECO:0000256" key="8">
    <source>
        <dbReference type="ARBA" id="ARBA00066633"/>
    </source>
</evidence>
<feature type="binding site" evidence="13">
    <location>
        <position position="466"/>
    </location>
    <ligand>
        <name>meso-2,6-diaminopimelate</name>
        <dbReference type="ChEBI" id="CHEBI:57791"/>
    </ligand>
</feature>
<gene>
    <name evidence="13 18" type="primary">murE</name>
    <name evidence="18" type="ORF">GCM10007932_32380</name>
</gene>
<sequence>MHNLASLIRPWTDANIPEEFNVRITQLVLDSRKVQPGDTFVALSGHAVNGHDFIPAAVNSGAVAVIAQATEEHPHGSYEEQSGTLIVYLSDLNMILSAIALRAYGDIDTKLIGVTGTNGKTTITQIIAQWIELVGQKAAVMGTAGNGFLHDIKPALNTTGSAIEVVETLSNLRQQGAEHAAIEVSSHGLIQGRVKALTFSVGVFTNLSRDHLDYHETMKSYADAKFTLFRDHDCRKAVINVDDSVGAQWVQQLSSPLAVSLESNPNTEKSLYATEVKYSTKGIELSFDGNWGAGKLSVPLIGAFNASNILLAFGSLLELGFEKEVLIEAAPRLSPVIGRMELFQRSGKAKVVVDYAHTPDALEKALSALRVHCEGKLWAIFGCGGDRDIGKRPMMADIAERLADHAILTDDNPRSESPEIIVKHMLGGMKQPDRVVIKHDRFDACSYALRNASENDIILLAGKGHEDYQVLADKTVHYSDRETAEQLLGIMG</sequence>
<comment type="caution">
    <text evidence="13">Lacks conserved residue(s) required for the propagation of feature annotation.</text>
</comment>
<dbReference type="InterPro" id="IPR035911">
    <property type="entry name" value="MurE/MurF_N"/>
</dbReference>
<dbReference type="Gene3D" id="3.40.1390.10">
    <property type="entry name" value="MurE/MurF, N-terminal domain"/>
    <property type="match status" value="1"/>
</dbReference>
<dbReference type="InterPro" id="IPR000713">
    <property type="entry name" value="Mur_ligase_N"/>
</dbReference>
<keyword evidence="5 13" id="KW-0131">Cell cycle</keyword>
<dbReference type="EC" id="6.3.2.13" evidence="8 13"/>
<feature type="domain" description="Mur ligase C-terminal" evidence="16">
    <location>
        <begin position="338"/>
        <end position="464"/>
    </location>
</feature>
<dbReference type="GO" id="GO:0008360">
    <property type="term" value="P:regulation of cell shape"/>
    <property type="evidence" value="ECO:0007669"/>
    <property type="project" value="UniProtKB-KW"/>
</dbReference>
<evidence type="ECO:0000256" key="14">
    <source>
        <dbReference type="RuleBase" id="RU004135"/>
    </source>
</evidence>
<keyword evidence="19" id="KW-1185">Reference proteome</keyword>
<evidence type="ECO:0000256" key="10">
    <source>
        <dbReference type="ARBA" id="ARBA00075482"/>
    </source>
</evidence>
<dbReference type="AlphaFoldDB" id="A0AAV5NTQ3"/>
<feature type="binding site" evidence="13">
    <location>
        <position position="462"/>
    </location>
    <ligand>
        <name>meso-2,6-diaminopimelate</name>
        <dbReference type="ChEBI" id="CHEBI:57791"/>
    </ligand>
</feature>
<feature type="binding site" evidence="13">
    <location>
        <position position="191"/>
    </location>
    <ligand>
        <name>UDP-N-acetyl-alpha-D-muramoyl-L-alanyl-D-glutamate</name>
        <dbReference type="ChEBI" id="CHEBI:83900"/>
    </ligand>
</feature>
<evidence type="ECO:0000256" key="1">
    <source>
        <dbReference type="ARBA" id="ARBA00005898"/>
    </source>
</evidence>
<feature type="binding site" evidence="13">
    <location>
        <position position="157"/>
    </location>
    <ligand>
        <name>UDP-N-acetyl-alpha-D-muramoyl-L-alanyl-D-glutamate</name>
        <dbReference type="ChEBI" id="CHEBI:83900"/>
    </ligand>
</feature>
<feature type="modified residue" description="N6-carboxylysine" evidence="13">
    <location>
        <position position="225"/>
    </location>
</feature>
<dbReference type="GO" id="GO:0051301">
    <property type="term" value="P:cell division"/>
    <property type="evidence" value="ECO:0007669"/>
    <property type="project" value="UniProtKB-KW"/>
</dbReference>
<dbReference type="Pfam" id="PF01225">
    <property type="entry name" value="Mur_ligase"/>
    <property type="match status" value="1"/>
</dbReference>
<evidence type="ECO:0000256" key="2">
    <source>
        <dbReference type="ARBA" id="ARBA00022618"/>
    </source>
</evidence>
<dbReference type="SUPFAM" id="SSF53623">
    <property type="entry name" value="MurD-like peptide ligases, catalytic domain"/>
    <property type="match status" value="1"/>
</dbReference>
<dbReference type="GO" id="GO:0005524">
    <property type="term" value="F:ATP binding"/>
    <property type="evidence" value="ECO:0007669"/>
    <property type="project" value="UniProtKB-UniRule"/>
</dbReference>
<dbReference type="GO" id="GO:0008765">
    <property type="term" value="F:UDP-N-acetylmuramoylalanyl-D-glutamate-2,6-diaminopimelate ligase activity"/>
    <property type="evidence" value="ECO:0007669"/>
    <property type="project" value="UniProtKB-UniRule"/>
</dbReference>
<dbReference type="PANTHER" id="PTHR23135:SF4">
    <property type="entry name" value="UDP-N-ACETYLMURAMOYL-L-ALANYL-D-GLUTAMATE--2,6-DIAMINOPIMELATE LIGASE MURE HOMOLOG, CHLOROPLASTIC"/>
    <property type="match status" value="1"/>
</dbReference>
<feature type="binding site" evidence="13">
    <location>
        <begin position="116"/>
        <end position="122"/>
    </location>
    <ligand>
        <name>ATP</name>
        <dbReference type="ChEBI" id="CHEBI:30616"/>
    </ligand>
</feature>
<feature type="binding site" evidence="13">
    <location>
        <position position="185"/>
    </location>
    <ligand>
        <name>UDP-N-acetyl-alpha-D-muramoyl-L-alanyl-D-glutamate</name>
        <dbReference type="ChEBI" id="CHEBI:83900"/>
    </ligand>
</feature>
<feature type="binding site" evidence="13">
    <location>
        <begin position="411"/>
        <end position="414"/>
    </location>
    <ligand>
        <name>meso-2,6-diaminopimelate</name>
        <dbReference type="ChEBI" id="CHEBI:57791"/>
    </ligand>
</feature>
<dbReference type="PANTHER" id="PTHR23135">
    <property type="entry name" value="MUR LIGASE FAMILY MEMBER"/>
    <property type="match status" value="1"/>
</dbReference>
<evidence type="ECO:0000256" key="7">
    <source>
        <dbReference type="ARBA" id="ARBA00050251"/>
    </source>
</evidence>
<comment type="caution">
    <text evidence="18">The sequence shown here is derived from an EMBL/GenBank/DDBJ whole genome shotgun (WGS) entry which is preliminary data.</text>
</comment>
<keyword evidence="13" id="KW-0963">Cytoplasm</keyword>